<gene>
    <name evidence="1" type="ORF">MRATA1EN1_LOCUS31144</name>
</gene>
<organism evidence="1 2">
    <name type="scientific">Rangifer tarandus platyrhynchus</name>
    <name type="common">Svalbard reindeer</name>
    <dbReference type="NCBI Taxonomy" id="3082113"/>
    <lineage>
        <taxon>Eukaryota</taxon>
        <taxon>Metazoa</taxon>
        <taxon>Chordata</taxon>
        <taxon>Craniata</taxon>
        <taxon>Vertebrata</taxon>
        <taxon>Euteleostomi</taxon>
        <taxon>Mammalia</taxon>
        <taxon>Eutheria</taxon>
        <taxon>Laurasiatheria</taxon>
        <taxon>Artiodactyla</taxon>
        <taxon>Ruminantia</taxon>
        <taxon>Pecora</taxon>
        <taxon>Cervidae</taxon>
        <taxon>Odocoileinae</taxon>
        <taxon>Rangifer</taxon>
    </lineage>
</organism>
<protein>
    <submittedName>
        <fullName evidence="1">Uncharacterized protein</fullName>
    </submittedName>
</protein>
<dbReference type="Proteomes" id="UP001176941">
    <property type="component" value="Unassembled WGS sequence"/>
</dbReference>
<accession>A0ABN8XN58</accession>
<reference evidence="1" key="1">
    <citation type="submission" date="2023-04" db="EMBL/GenBank/DDBJ databases">
        <authorList>
            <consortium name="ELIXIR-Norway"/>
        </authorList>
    </citation>
    <scope>NUCLEOTIDE SEQUENCE [LARGE SCALE GENOMIC DNA]</scope>
</reference>
<evidence type="ECO:0000313" key="1">
    <source>
        <dbReference type="EMBL" id="CAI9149526.1"/>
    </source>
</evidence>
<evidence type="ECO:0000313" key="2">
    <source>
        <dbReference type="Proteomes" id="UP001176941"/>
    </source>
</evidence>
<keyword evidence="2" id="KW-1185">Reference proteome</keyword>
<sequence>MLRADVPWAARQRIRRRTWATSKELHFCNDRQVHVALYVVTTMIIWFSEQLNTEPGVRRHAPRCERTKAQRCSTHDWRSGRSKKLQIIAAMVVLMSFHRRDLRSRPWGNSGYTLLVHMLEYVDVSHLCTF</sequence>
<comment type="caution">
    <text evidence="1">The sequence shown here is derived from an EMBL/GenBank/DDBJ whole genome shotgun (WGS) entry which is preliminary data.</text>
</comment>
<proteinExistence type="predicted"/>
<dbReference type="EMBL" id="CATKSN020000365">
    <property type="protein sequence ID" value="CAI9149526.1"/>
    <property type="molecule type" value="Genomic_DNA"/>
</dbReference>
<name>A0ABN8XN58_RANTA</name>